<dbReference type="AlphaFoldDB" id="A0A917WAP4"/>
<reference evidence="10" key="2">
    <citation type="submission" date="2020-09" db="EMBL/GenBank/DDBJ databases">
        <authorList>
            <person name="Sun Q."/>
            <person name="Zhou Y."/>
        </authorList>
    </citation>
    <scope>NUCLEOTIDE SEQUENCE</scope>
    <source>
        <strain evidence="10">CGMCC 4.7308</strain>
    </source>
</reference>
<feature type="transmembrane region" description="Helical" evidence="7">
    <location>
        <begin position="365"/>
        <end position="387"/>
    </location>
</feature>
<dbReference type="GO" id="GO:0005275">
    <property type="term" value="F:amine transmembrane transporter activity"/>
    <property type="evidence" value="ECO:0007669"/>
    <property type="project" value="TreeGrafter"/>
</dbReference>
<evidence type="ECO:0000256" key="6">
    <source>
        <dbReference type="ARBA" id="ARBA00023136"/>
    </source>
</evidence>
<dbReference type="RefSeq" id="WP_188939954.1">
    <property type="nucleotide sequence ID" value="NZ_BMNA01000001.1"/>
</dbReference>
<reference evidence="10" key="1">
    <citation type="journal article" date="2014" name="Int. J. Syst. Evol. Microbiol.">
        <title>Complete genome sequence of Corynebacterium casei LMG S-19264T (=DSM 44701T), isolated from a smear-ripened cheese.</title>
        <authorList>
            <consortium name="US DOE Joint Genome Institute (JGI-PGF)"/>
            <person name="Walter F."/>
            <person name="Albersmeier A."/>
            <person name="Kalinowski J."/>
            <person name="Ruckert C."/>
        </authorList>
    </citation>
    <scope>NUCLEOTIDE SEQUENCE</scope>
    <source>
        <strain evidence="10">CGMCC 4.7308</strain>
    </source>
</reference>
<organism evidence="10 11">
    <name type="scientific">Nakamurella endophytica</name>
    <dbReference type="NCBI Taxonomy" id="1748367"/>
    <lineage>
        <taxon>Bacteria</taxon>
        <taxon>Bacillati</taxon>
        <taxon>Actinomycetota</taxon>
        <taxon>Actinomycetes</taxon>
        <taxon>Nakamurellales</taxon>
        <taxon>Nakamurellaceae</taxon>
        <taxon>Nakamurella</taxon>
    </lineage>
</organism>
<feature type="region of interest" description="Disordered" evidence="8">
    <location>
        <begin position="669"/>
        <end position="693"/>
    </location>
</feature>
<evidence type="ECO:0000256" key="3">
    <source>
        <dbReference type="ARBA" id="ARBA00022475"/>
    </source>
</evidence>
<feature type="domain" description="ABC transmembrane type-1" evidence="9">
    <location>
        <begin position="483"/>
        <end position="663"/>
    </location>
</feature>
<gene>
    <name evidence="10" type="ORF">GCM10011594_06040</name>
</gene>
<comment type="caution">
    <text evidence="10">The sequence shown here is derived from an EMBL/GenBank/DDBJ whole genome shotgun (WGS) entry which is preliminary data.</text>
</comment>
<protein>
    <submittedName>
        <fullName evidence="10">Glycine/betaine ABC transporter permease</fullName>
    </submittedName>
</protein>
<feature type="transmembrane region" description="Helical" evidence="7">
    <location>
        <begin position="487"/>
        <end position="509"/>
    </location>
</feature>
<dbReference type="GO" id="GO:0043190">
    <property type="term" value="C:ATP-binding cassette (ABC) transporter complex"/>
    <property type="evidence" value="ECO:0007669"/>
    <property type="project" value="TreeGrafter"/>
</dbReference>
<feature type="transmembrane region" description="Helical" evidence="7">
    <location>
        <begin position="464"/>
        <end position="481"/>
    </location>
</feature>
<feature type="transmembrane region" description="Helical" evidence="7">
    <location>
        <begin position="642"/>
        <end position="663"/>
    </location>
</feature>
<comment type="similarity">
    <text evidence="7">Belongs to the binding-protein-dependent transport system permease family.</text>
</comment>
<feature type="domain" description="ABC transmembrane type-1" evidence="9">
    <location>
        <begin position="163"/>
        <end position="342"/>
    </location>
</feature>
<dbReference type="Pfam" id="PF00528">
    <property type="entry name" value="BPD_transp_1"/>
    <property type="match status" value="2"/>
</dbReference>
<dbReference type="Proteomes" id="UP000655208">
    <property type="component" value="Unassembled WGS sequence"/>
</dbReference>
<evidence type="ECO:0000256" key="8">
    <source>
        <dbReference type="SAM" id="MobiDB-lite"/>
    </source>
</evidence>
<dbReference type="GO" id="GO:0015226">
    <property type="term" value="F:carnitine transmembrane transporter activity"/>
    <property type="evidence" value="ECO:0007669"/>
    <property type="project" value="TreeGrafter"/>
</dbReference>
<evidence type="ECO:0000259" key="9">
    <source>
        <dbReference type="PROSITE" id="PS50928"/>
    </source>
</evidence>
<sequence length="693" mass="72586">MTAPAQAAQVGELPATTAAVARDRTRRRRLPAAGTTLLALLALWLLARLLLGGRWTLPLAAADLTPLQLRLNDLNDWVSGHRNTSPLFLYFFNEIRLAVDTVGTAFTQVLSRTDVGLGIPEIGWLGTTVLVTALAYAVGNVRVAVLTLAVFCCFVLQGLWADAMDTFALVLASVLFALAIGLPLGIWSGTSRRVHRILTPVLDFMQILPSFAYLAPLVLIFLIGPASAIIATVVFAAPPVIRLTAHGLQQVPAVTREAADSLGVTGWQRLRTVLLPMARRTVVIGINQTFMAALSMVTIASLIGAPGLGLTVAQALQSLDVGTAFNAGVAIVLMAIAFDRVATAAGERTETALRSGRSRRRARRIAVAAALLVAVLAVYLSRTYLWAAEPPTGWPDLGRLLTDVGDTVSGWLQAHLSTVTGGLKDAVTYGVLNPLEALLTGSPFWVTGIVVTVVAWLAGRWRTALTAVLCLAAIVWLGVWQDAMATLAATLLATVAVVVLGVVVGVWMGRSRMADRIIRPVLDAAQTMPAFVYLVPFLALFDASRFTAIVAAVVYAAPAAIKIVADGIAQVPAATVEAATAFGSTRWQVVTRVQLPMSARSLALATNQGLIYALSMVVIGGMVGAGALGYDVVAGLSQDQLFGKGLAAGLTLVALGIVLDRITQAAAGRSGRRPGAARPRARSTAPALPAAGG</sequence>
<feature type="transmembrane region" description="Helical" evidence="7">
    <location>
        <begin position="133"/>
        <end position="156"/>
    </location>
</feature>
<dbReference type="Gene3D" id="1.10.3720.10">
    <property type="entry name" value="MetI-like"/>
    <property type="match status" value="2"/>
</dbReference>
<comment type="subcellular location">
    <subcellularLocation>
        <location evidence="7">Cell membrane</location>
        <topology evidence="7">Multi-pass membrane protein</topology>
    </subcellularLocation>
    <subcellularLocation>
        <location evidence="1">Membrane</location>
        <topology evidence="1">Multi-pass membrane protein</topology>
    </subcellularLocation>
</comment>
<feature type="transmembrane region" description="Helical" evidence="7">
    <location>
        <begin position="324"/>
        <end position="345"/>
    </location>
</feature>
<accession>A0A917WAP4</accession>
<feature type="transmembrane region" description="Helical" evidence="7">
    <location>
        <begin position="437"/>
        <end position="457"/>
    </location>
</feature>
<name>A0A917WAP4_9ACTN</name>
<evidence type="ECO:0000256" key="2">
    <source>
        <dbReference type="ARBA" id="ARBA00022448"/>
    </source>
</evidence>
<dbReference type="EMBL" id="BMNA01000001">
    <property type="protein sequence ID" value="GGL89256.1"/>
    <property type="molecule type" value="Genomic_DNA"/>
</dbReference>
<dbReference type="FunFam" id="1.10.3720.10:FF:000001">
    <property type="entry name" value="Glycine betaine ABC transporter, permease"/>
    <property type="match status" value="1"/>
</dbReference>
<dbReference type="GO" id="GO:0015871">
    <property type="term" value="P:choline transport"/>
    <property type="evidence" value="ECO:0007669"/>
    <property type="project" value="TreeGrafter"/>
</dbReference>
<dbReference type="SUPFAM" id="SSF161098">
    <property type="entry name" value="MetI-like"/>
    <property type="match status" value="2"/>
</dbReference>
<keyword evidence="2 7" id="KW-0813">Transport</keyword>
<evidence type="ECO:0000313" key="10">
    <source>
        <dbReference type="EMBL" id="GGL89256.1"/>
    </source>
</evidence>
<dbReference type="InterPro" id="IPR035906">
    <property type="entry name" value="MetI-like_sf"/>
</dbReference>
<feature type="transmembrane region" description="Helical" evidence="7">
    <location>
        <begin position="30"/>
        <end position="51"/>
    </location>
</feature>
<evidence type="ECO:0000256" key="7">
    <source>
        <dbReference type="RuleBase" id="RU363032"/>
    </source>
</evidence>
<proteinExistence type="inferred from homology"/>
<keyword evidence="4 7" id="KW-0812">Transmembrane</keyword>
<keyword evidence="11" id="KW-1185">Reference proteome</keyword>
<dbReference type="CDD" id="cd06261">
    <property type="entry name" value="TM_PBP2"/>
    <property type="match status" value="2"/>
</dbReference>
<evidence type="ECO:0000256" key="4">
    <source>
        <dbReference type="ARBA" id="ARBA00022692"/>
    </source>
</evidence>
<keyword evidence="3" id="KW-1003">Cell membrane</keyword>
<evidence type="ECO:0000256" key="5">
    <source>
        <dbReference type="ARBA" id="ARBA00022989"/>
    </source>
</evidence>
<keyword evidence="6 7" id="KW-0472">Membrane</keyword>
<keyword evidence="5 7" id="KW-1133">Transmembrane helix</keyword>
<evidence type="ECO:0000256" key="1">
    <source>
        <dbReference type="ARBA" id="ARBA00004141"/>
    </source>
</evidence>
<dbReference type="InterPro" id="IPR000515">
    <property type="entry name" value="MetI-like"/>
</dbReference>
<dbReference type="PANTHER" id="PTHR47737:SF1">
    <property type="entry name" value="GLYCINE BETAINE_PROLINE BETAINE TRANSPORT SYSTEM PERMEASE PROTEIN PROW"/>
    <property type="match status" value="1"/>
</dbReference>
<dbReference type="PANTHER" id="PTHR47737">
    <property type="entry name" value="GLYCINE BETAINE/PROLINE BETAINE TRANSPORT SYSTEM PERMEASE PROTEIN PROW"/>
    <property type="match status" value="1"/>
</dbReference>
<feature type="transmembrane region" description="Helical" evidence="7">
    <location>
        <begin position="281"/>
        <end position="304"/>
    </location>
</feature>
<feature type="transmembrane region" description="Helical" evidence="7">
    <location>
        <begin position="168"/>
        <end position="190"/>
    </location>
</feature>
<dbReference type="PROSITE" id="PS50928">
    <property type="entry name" value="ABC_TM1"/>
    <property type="match status" value="2"/>
</dbReference>
<feature type="transmembrane region" description="Helical" evidence="7">
    <location>
        <begin position="210"/>
        <end position="237"/>
    </location>
</feature>
<dbReference type="GO" id="GO:0031460">
    <property type="term" value="P:glycine betaine transport"/>
    <property type="evidence" value="ECO:0007669"/>
    <property type="project" value="TreeGrafter"/>
</dbReference>
<evidence type="ECO:0000313" key="11">
    <source>
        <dbReference type="Proteomes" id="UP000655208"/>
    </source>
</evidence>
<feature type="transmembrane region" description="Helical" evidence="7">
    <location>
        <begin position="610"/>
        <end position="630"/>
    </location>
</feature>